<feature type="compositionally biased region" description="Basic and acidic residues" evidence="1">
    <location>
        <begin position="370"/>
        <end position="385"/>
    </location>
</feature>
<feature type="region of interest" description="Disordered" evidence="1">
    <location>
        <begin position="368"/>
        <end position="447"/>
    </location>
</feature>
<feature type="compositionally biased region" description="Pro residues" evidence="1">
    <location>
        <begin position="507"/>
        <end position="522"/>
    </location>
</feature>
<name>A0ABT4MJP1_9NOCA</name>
<reference evidence="2" key="1">
    <citation type="submission" date="2022-12" db="EMBL/GenBank/DDBJ databases">
        <authorList>
            <person name="Krivoruchko A.V."/>
            <person name="Elkin A."/>
        </authorList>
    </citation>
    <scope>NUCLEOTIDE SEQUENCE</scope>
    <source>
        <strain evidence="2">IEGM 1391</strain>
    </source>
</reference>
<sequence>MTPPPVASEQNSSIDEILDANATGLLHFERFLPLVARVSSSEEFPKYEQIRARYDEQRGLNLGALGNDADAVEAMSAVLGDQFEEHVQLRRVLQMRWHGEAGDAVQIYLSAEQQTATEFLTLIEDSHQTMSAAVDVLRDAVTDKAELFGGLDIDAVDGRTVDEIDAILLASGIECLPFDRESVFPRLAGAFEELAERARSADVSDEFAAEVGERSRKWIHEQFVPRMKTTCDAVLDACTSTDTAVRDSLALLVDVLGDVRDPSFGDLDERSWATAPGATSSEPWQATDGSSVTPPATVSAPATSAAGTAPSAAASNAGAPVFAGGTDSSGLRTSDDASAVQLDESVNRLVDRVVAEIVDRVDEALSTAVPDDRSADDGSDDDRGSDAVTAPSTAEPAGVSGVQDDPAGPGTESVPPEQSSVPEQSLPVDPRSPGAADERGHLEAELDGHRARIALAHDGTVTLRLETPGPGVRSFALRIGPFGLPEIVEVPGAADGEDANQPSIPAATPPSEPVTPTEPVPPSGSALAEPVPAEPIPAEPVPAEPVPAEPVPSQGPSDSMSSDAQAQCLPESPTHAPTVQQDADADAAEHHPSAAQHPVSADIPRPPAETPDSSTGAGLSEAGTL</sequence>
<dbReference type="SUPFAM" id="SSF140453">
    <property type="entry name" value="EsxAB dimer-like"/>
    <property type="match status" value="1"/>
</dbReference>
<organism evidence="2 3">
    <name type="scientific">Rhodococcus ruber</name>
    <dbReference type="NCBI Taxonomy" id="1830"/>
    <lineage>
        <taxon>Bacteria</taxon>
        <taxon>Bacillati</taxon>
        <taxon>Actinomycetota</taxon>
        <taxon>Actinomycetes</taxon>
        <taxon>Mycobacteriales</taxon>
        <taxon>Nocardiaceae</taxon>
        <taxon>Rhodococcus</taxon>
    </lineage>
</organism>
<evidence type="ECO:0000313" key="2">
    <source>
        <dbReference type="EMBL" id="MCZ4521205.1"/>
    </source>
</evidence>
<feature type="region of interest" description="Disordered" evidence="1">
    <location>
        <begin position="266"/>
        <end position="318"/>
    </location>
</feature>
<dbReference type="EMBL" id="JAPWIJ010000010">
    <property type="protein sequence ID" value="MCZ4521205.1"/>
    <property type="molecule type" value="Genomic_DNA"/>
</dbReference>
<proteinExistence type="predicted"/>
<dbReference type="Proteomes" id="UP001081071">
    <property type="component" value="Unassembled WGS sequence"/>
</dbReference>
<gene>
    <name evidence="2" type="ORF">O4220_22050</name>
</gene>
<evidence type="ECO:0000256" key="1">
    <source>
        <dbReference type="SAM" id="MobiDB-lite"/>
    </source>
</evidence>
<feature type="compositionally biased region" description="Basic and acidic residues" evidence="1">
    <location>
        <begin position="436"/>
        <end position="447"/>
    </location>
</feature>
<dbReference type="InterPro" id="IPR036689">
    <property type="entry name" value="ESAT-6-like_sf"/>
</dbReference>
<protein>
    <submittedName>
        <fullName evidence="2">Uncharacterized protein</fullName>
    </submittedName>
</protein>
<evidence type="ECO:0000313" key="3">
    <source>
        <dbReference type="Proteomes" id="UP001081071"/>
    </source>
</evidence>
<feature type="compositionally biased region" description="Polar residues" evidence="1">
    <location>
        <begin position="277"/>
        <end position="289"/>
    </location>
</feature>
<keyword evidence="3" id="KW-1185">Reference proteome</keyword>
<feature type="compositionally biased region" description="Polar residues" evidence="1">
    <location>
        <begin position="554"/>
        <end position="565"/>
    </location>
</feature>
<feature type="region of interest" description="Disordered" evidence="1">
    <location>
        <begin position="489"/>
        <end position="625"/>
    </location>
</feature>
<feature type="compositionally biased region" description="Low complexity" evidence="1">
    <location>
        <begin position="290"/>
        <end position="318"/>
    </location>
</feature>
<feature type="compositionally biased region" description="Pro residues" evidence="1">
    <location>
        <begin position="532"/>
        <end position="550"/>
    </location>
</feature>
<accession>A0ABT4MJP1</accession>
<dbReference type="RefSeq" id="WP_269607642.1">
    <property type="nucleotide sequence ID" value="NZ_JAPWIJ010000010.1"/>
</dbReference>
<comment type="caution">
    <text evidence="2">The sequence shown here is derived from an EMBL/GenBank/DDBJ whole genome shotgun (WGS) entry which is preliminary data.</text>
</comment>